<dbReference type="EMBL" id="JAWDJW010006557">
    <property type="protein sequence ID" value="KAK3064291.1"/>
    <property type="molecule type" value="Genomic_DNA"/>
</dbReference>
<evidence type="ECO:0000313" key="1">
    <source>
        <dbReference type="EMBL" id="KAK3064291.1"/>
    </source>
</evidence>
<gene>
    <name evidence="1" type="ORF">LTS18_008533</name>
</gene>
<evidence type="ECO:0000313" key="2">
    <source>
        <dbReference type="Proteomes" id="UP001186974"/>
    </source>
</evidence>
<name>A0ACC3DAJ1_9PEZI</name>
<organism evidence="1 2">
    <name type="scientific">Coniosporium uncinatum</name>
    <dbReference type="NCBI Taxonomy" id="93489"/>
    <lineage>
        <taxon>Eukaryota</taxon>
        <taxon>Fungi</taxon>
        <taxon>Dikarya</taxon>
        <taxon>Ascomycota</taxon>
        <taxon>Pezizomycotina</taxon>
        <taxon>Dothideomycetes</taxon>
        <taxon>Dothideomycetes incertae sedis</taxon>
        <taxon>Coniosporium</taxon>
    </lineage>
</organism>
<reference evidence="1" key="1">
    <citation type="submission" date="2024-09" db="EMBL/GenBank/DDBJ databases">
        <title>Black Yeasts Isolated from many extreme environments.</title>
        <authorList>
            <person name="Coleine C."/>
            <person name="Stajich J.E."/>
            <person name="Selbmann L."/>
        </authorList>
    </citation>
    <scope>NUCLEOTIDE SEQUENCE</scope>
    <source>
        <strain evidence="1">CCFEE 5737</strain>
    </source>
</reference>
<proteinExistence type="predicted"/>
<comment type="caution">
    <text evidence="1">The sequence shown here is derived from an EMBL/GenBank/DDBJ whole genome shotgun (WGS) entry which is preliminary data.</text>
</comment>
<keyword evidence="2" id="KW-1185">Reference proteome</keyword>
<protein>
    <submittedName>
        <fullName evidence="1">Uncharacterized protein</fullName>
    </submittedName>
</protein>
<dbReference type="Proteomes" id="UP001186974">
    <property type="component" value="Unassembled WGS sequence"/>
</dbReference>
<sequence>MAVALNTTKRKFYKLLDNLSTSKTNLSTRDSDASTTTLSGPVAEPPSKRTRTSLDSIDSTVSATNVARPQSMPPPSRPSADTSHPIHDRPSSVRTVGDAGLRSISRQTAANTAANTTSNTRPPNYQPSNRAAFLARLQTFSDVKLWTPKPLPLSEVEWAKRGWSLDAWNSVACKGGCEARIVARLRPAMKDAQGKEIDKSEDWGQDVSRELVDKYCSMIVNGHIEGCLWRVGGGCKDDIYRIRFGDQIVWRMDLRERYTALMKVKEAFPEKLKAPVGLDVDGLLKDVPEHLWKETPNKDEPVGKDFSPVEPTNSTAALLALTGWTAQTQYSISLATCSQCFAKVGLWLYTSKESVKILKSQANASDILTFDLVDLHRLHCPWRDSGTMKAIGSLEGKAGWEVMVELVRGWARTQRREERVIASSAARSPSRQTDGDEAEEQSLVDSPENSKRRREELEKEDKARESRLKKLKRALSLKKKSKG</sequence>
<accession>A0ACC3DAJ1</accession>